<dbReference type="PANTHER" id="PTHR24121">
    <property type="entry name" value="NO MECHANORECEPTOR POTENTIAL C, ISOFORM D-RELATED"/>
    <property type="match status" value="1"/>
</dbReference>
<dbReference type="PANTHER" id="PTHR24121:SF22">
    <property type="entry name" value="PROTEIN ACCELERATED CELL DEATH 6-LIKE"/>
    <property type="match status" value="1"/>
</dbReference>
<evidence type="ECO:0000313" key="1">
    <source>
        <dbReference type="EMBL" id="KAJ6360913.1"/>
    </source>
</evidence>
<reference evidence="1" key="1">
    <citation type="submission" date="2022-10" db="EMBL/GenBank/DDBJ databases">
        <authorList>
            <person name="Hyden B.L."/>
            <person name="Feng K."/>
            <person name="Yates T."/>
            <person name="Jawdy S."/>
            <person name="Smart L.B."/>
            <person name="Muchero W."/>
        </authorList>
    </citation>
    <scope>NUCLEOTIDE SEQUENCE</scope>
    <source>
        <tissue evidence="1">Shoot tip</tissue>
    </source>
</reference>
<evidence type="ECO:0000313" key="2">
    <source>
        <dbReference type="Proteomes" id="UP001141253"/>
    </source>
</evidence>
<sequence>MSELIGILEDNEKAKPELLRLTDEELGNTLHYASSIGKSPVHAAIKQRNKGILEKIKEARPELLRLSEKELGNSLHYASSIGFLKGVQFLLQNFHDGAYEIDSEGNYPIHIACKSHSVYVVKEYLDIFPYPKEFLNKKRQNILHVAAENGKDNVISYILKQDPKLVKPLLNEMDDDGNTPLHLAAGHFRPMASFLLVRHNHVARFIVNNRYWTPYDLAEQQSKRAEEEFLKANEMDGRDVEDGMENSTAEISTDWTNSDRKVQVYIDYEKAKRDTEGLIEFLETVITLAILYFHARPKKSPSEHFTVIKRPLSQIREEMQSILGNLLVAAVLVAGVTFAGAIQLPQLRDNISPGDQHHELNSTSRNSSHENLLYVFDLHGLFGYCHDVRGILLLCENSIARIPWWAFSSHHYSGGRHVFPCSGIPCFSLDYSAICQPNSS</sequence>
<dbReference type="InterPro" id="IPR002110">
    <property type="entry name" value="Ankyrin_rpt"/>
</dbReference>
<dbReference type="Pfam" id="PF12796">
    <property type="entry name" value="Ank_2"/>
    <property type="match status" value="1"/>
</dbReference>
<keyword evidence="2" id="KW-1185">Reference proteome</keyword>
<organism evidence="1 2">
    <name type="scientific">Salix suchowensis</name>
    <dbReference type="NCBI Taxonomy" id="1278906"/>
    <lineage>
        <taxon>Eukaryota</taxon>
        <taxon>Viridiplantae</taxon>
        <taxon>Streptophyta</taxon>
        <taxon>Embryophyta</taxon>
        <taxon>Tracheophyta</taxon>
        <taxon>Spermatophyta</taxon>
        <taxon>Magnoliopsida</taxon>
        <taxon>eudicotyledons</taxon>
        <taxon>Gunneridae</taxon>
        <taxon>Pentapetalae</taxon>
        <taxon>rosids</taxon>
        <taxon>fabids</taxon>
        <taxon>Malpighiales</taxon>
        <taxon>Salicaceae</taxon>
        <taxon>Saliceae</taxon>
        <taxon>Salix</taxon>
    </lineage>
</organism>
<reference evidence="1" key="2">
    <citation type="journal article" date="2023" name="Int. J. Mol. Sci.">
        <title>De Novo Assembly and Annotation of 11 Diverse Shrub Willow (Salix) Genomes Reveals Novel Gene Organization in Sex-Linked Regions.</title>
        <authorList>
            <person name="Hyden B."/>
            <person name="Feng K."/>
            <person name="Yates T.B."/>
            <person name="Jawdy S."/>
            <person name="Cereghino C."/>
            <person name="Smart L.B."/>
            <person name="Muchero W."/>
        </authorList>
    </citation>
    <scope>NUCLEOTIDE SEQUENCE</scope>
    <source>
        <tissue evidence="1">Shoot tip</tissue>
    </source>
</reference>
<dbReference type="SMART" id="SM00248">
    <property type="entry name" value="ANK"/>
    <property type="match status" value="5"/>
</dbReference>
<dbReference type="InterPro" id="IPR036770">
    <property type="entry name" value="Ankyrin_rpt-contain_sf"/>
</dbReference>
<accession>A0ABQ9AVR7</accession>
<gene>
    <name evidence="1" type="ORF">OIU77_004856</name>
</gene>
<dbReference type="Gene3D" id="1.25.40.20">
    <property type="entry name" value="Ankyrin repeat-containing domain"/>
    <property type="match status" value="2"/>
</dbReference>
<proteinExistence type="predicted"/>
<dbReference type="Proteomes" id="UP001141253">
    <property type="component" value="Chromosome 13"/>
</dbReference>
<dbReference type="EMBL" id="JAPFFI010000015">
    <property type="protein sequence ID" value="KAJ6360913.1"/>
    <property type="molecule type" value="Genomic_DNA"/>
</dbReference>
<name>A0ABQ9AVR7_9ROSI</name>
<protein>
    <recommendedName>
        <fullName evidence="3">PGG domain-containing protein</fullName>
    </recommendedName>
</protein>
<comment type="caution">
    <text evidence="1">The sequence shown here is derived from an EMBL/GenBank/DDBJ whole genome shotgun (WGS) entry which is preliminary data.</text>
</comment>
<evidence type="ECO:0008006" key="3">
    <source>
        <dbReference type="Google" id="ProtNLM"/>
    </source>
</evidence>
<dbReference type="SUPFAM" id="SSF48403">
    <property type="entry name" value="Ankyrin repeat"/>
    <property type="match status" value="1"/>
</dbReference>